<dbReference type="InterPro" id="IPR025588">
    <property type="entry name" value="YcxB-like_C"/>
</dbReference>
<keyword evidence="2" id="KW-0812">Transmembrane</keyword>
<dbReference type="EMBL" id="BAAATA010000002">
    <property type="protein sequence ID" value="GAA2471493.1"/>
    <property type="molecule type" value="Genomic_DNA"/>
</dbReference>
<evidence type="ECO:0000313" key="4">
    <source>
        <dbReference type="EMBL" id="GAA2471493.1"/>
    </source>
</evidence>
<evidence type="ECO:0000256" key="2">
    <source>
        <dbReference type="SAM" id="Phobius"/>
    </source>
</evidence>
<feature type="region of interest" description="Disordered" evidence="1">
    <location>
        <begin position="22"/>
        <end position="45"/>
    </location>
</feature>
<dbReference type="Proteomes" id="UP001501358">
    <property type="component" value="Unassembled WGS sequence"/>
</dbReference>
<evidence type="ECO:0000259" key="3">
    <source>
        <dbReference type="Pfam" id="PF14317"/>
    </source>
</evidence>
<evidence type="ECO:0000256" key="1">
    <source>
        <dbReference type="SAM" id="MobiDB-lite"/>
    </source>
</evidence>
<reference evidence="4 5" key="1">
    <citation type="journal article" date="2019" name="Int. J. Syst. Evol. Microbiol.">
        <title>The Global Catalogue of Microorganisms (GCM) 10K type strain sequencing project: providing services to taxonomists for standard genome sequencing and annotation.</title>
        <authorList>
            <consortium name="The Broad Institute Genomics Platform"/>
            <consortium name="The Broad Institute Genome Sequencing Center for Infectious Disease"/>
            <person name="Wu L."/>
            <person name="Ma J."/>
        </authorList>
    </citation>
    <scope>NUCLEOTIDE SEQUENCE [LARGE SCALE GENOMIC DNA]</scope>
    <source>
        <strain evidence="4 5">JCM 6307</strain>
    </source>
</reference>
<keyword evidence="2" id="KW-1133">Transmembrane helix</keyword>
<keyword evidence="5" id="KW-1185">Reference proteome</keyword>
<gene>
    <name evidence="4" type="ORF">GCM10010406_03880</name>
</gene>
<feature type="domain" description="YcxB-like C-terminal" evidence="3">
    <location>
        <begin position="149"/>
        <end position="211"/>
    </location>
</feature>
<proteinExistence type="predicted"/>
<comment type="caution">
    <text evidence="4">The sequence shown here is derived from an EMBL/GenBank/DDBJ whole genome shotgun (WGS) entry which is preliminary data.</text>
</comment>
<keyword evidence="2" id="KW-0472">Membrane</keyword>
<protein>
    <recommendedName>
        <fullName evidence="3">YcxB-like C-terminal domain-containing protein</fullName>
    </recommendedName>
</protein>
<accession>A0ABN3KTC3</accession>
<feature type="transmembrane region" description="Helical" evidence="2">
    <location>
        <begin position="78"/>
        <end position="100"/>
    </location>
</feature>
<sequence>MHAAVPDGGPRAAVEEYARRTAGAPAVGGPRYDPGSTPPPPGGTVQETSIVELAYVPTAADATQAIRARMRATPAGRLQNLIILASAVVVLGALVLHLTVSEEPSLRVTLLCLASLALSIGMYLLVPALQGRQVHRMIAPQGEFRAVVDDAGVQVVSRDSETTQRWPMITRYTETDSLFVLMTPDKHGVGIVVLPKRGAAEPADVDRLRAVLDRNATRV</sequence>
<name>A0ABN3KTC3_9ACTN</name>
<dbReference type="Pfam" id="PF14317">
    <property type="entry name" value="YcxB"/>
    <property type="match status" value="1"/>
</dbReference>
<organism evidence="4 5">
    <name type="scientific">Streptomyces thermolineatus</name>
    <dbReference type="NCBI Taxonomy" id="44033"/>
    <lineage>
        <taxon>Bacteria</taxon>
        <taxon>Bacillati</taxon>
        <taxon>Actinomycetota</taxon>
        <taxon>Actinomycetes</taxon>
        <taxon>Kitasatosporales</taxon>
        <taxon>Streptomycetaceae</taxon>
        <taxon>Streptomyces</taxon>
    </lineage>
</organism>
<evidence type="ECO:0000313" key="5">
    <source>
        <dbReference type="Proteomes" id="UP001501358"/>
    </source>
</evidence>
<feature type="transmembrane region" description="Helical" evidence="2">
    <location>
        <begin position="106"/>
        <end position="126"/>
    </location>
</feature>